<evidence type="ECO:0008006" key="5">
    <source>
        <dbReference type="Google" id="ProtNLM"/>
    </source>
</evidence>
<protein>
    <recommendedName>
        <fullName evidence="5">Thioesterase family protein</fullName>
    </recommendedName>
</protein>
<accession>A0ABR6I2I6</accession>
<reference evidence="3 4" key="1">
    <citation type="submission" date="2020-08" db="EMBL/GenBank/DDBJ databases">
        <title>Genomic Encyclopedia of Type Strains, Phase IV (KMG-IV): sequencing the most valuable type-strain genomes for metagenomic binning, comparative biology and taxonomic classification.</title>
        <authorList>
            <person name="Goeker M."/>
        </authorList>
    </citation>
    <scope>NUCLEOTIDE SEQUENCE [LARGE SCALE GENOMIC DNA]</scope>
    <source>
        <strain evidence="3 4">DSM 8510</strain>
    </source>
</reference>
<dbReference type="InterPro" id="IPR029069">
    <property type="entry name" value="HotDog_dom_sf"/>
</dbReference>
<dbReference type="Proteomes" id="UP000548685">
    <property type="component" value="Unassembled WGS sequence"/>
</dbReference>
<keyword evidence="4" id="KW-1185">Reference proteome</keyword>
<dbReference type="EMBL" id="JACICE010000004">
    <property type="protein sequence ID" value="MBB3776965.1"/>
    <property type="molecule type" value="Genomic_DNA"/>
</dbReference>
<dbReference type="InterPro" id="IPR049450">
    <property type="entry name" value="ACOT8-like_C"/>
</dbReference>
<dbReference type="InterPro" id="IPR042171">
    <property type="entry name" value="Acyl-CoA_hotdog"/>
</dbReference>
<organism evidence="3 4">
    <name type="scientific">Erythrobacter ramosus</name>
    <dbReference type="NCBI Taxonomy" id="35811"/>
    <lineage>
        <taxon>Bacteria</taxon>
        <taxon>Pseudomonadati</taxon>
        <taxon>Pseudomonadota</taxon>
        <taxon>Alphaproteobacteria</taxon>
        <taxon>Sphingomonadales</taxon>
        <taxon>Erythrobacteraceae</taxon>
        <taxon>Erythrobacter/Porphyrobacter group</taxon>
        <taxon>Erythrobacter</taxon>
    </lineage>
</organism>
<evidence type="ECO:0000259" key="2">
    <source>
        <dbReference type="Pfam" id="PF20789"/>
    </source>
</evidence>
<dbReference type="Gene3D" id="2.40.160.210">
    <property type="entry name" value="Acyl-CoA thioesterase, double hotdog domain"/>
    <property type="match status" value="1"/>
</dbReference>
<proteinExistence type="predicted"/>
<evidence type="ECO:0000259" key="1">
    <source>
        <dbReference type="Pfam" id="PF13622"/>
    </source>
</evidence>
<feature type="domain" description="Acyl-CoA thioesterase-like C-terminal" evidence="2">
    <location>
        <begin position="78"/>
        <end position="206"/>
    </location>
</feature>
<name>A0ABR6I2I6_9SPHN</name>
<dbReference type="SUPFAM" id="SSF54637">
    <property type="entry name" value="Thioesterase/thiol ester dehydrase-isomerase"/>
    <property type="match status" value="1"/>
</dbReference>
<evidence type="ECO:0000313" key="3">
    <source>
        <dbReference type="EMBL" id="MBB3776965.1"/>
    </source>
</evidence>
<gene>
    <name evidence="3" type="ORF">FHS52_002958</name>
</gene>
<dbReference type="Pfam" id="PF13622">
    <property type="entry name" value="4HBT_3"/>
    <property type="match status" value="1"/>
</dbReference>
<sequence>MLDRDFEIARFQVDIFGMVPHQPLVPVTEVLRDGRQTKLHRVTLTADGRPVAQAHILRVRRIDTPVFAVPHDYPALETIPVQDGSPNVRMAGAITLRRIEGGPGIPGRGVSWLAMEGEIIGGTRPSNFAKACLFADFGNGFGNATDAREWSFANLDITIQFLRMPVGDWFLLDAETHMAGNGHGTARNVFADINGVYARGFQTIFVAPGHLSDSRPGMTSTKN</sequence>
<comment type="caution">
    <text evidence="3">The sequence shown here is derived from an EMBL/GenBank/DDBJ whole genome shotgun (WGS) entry which is preliminary data.</text>
</comment>
<dbReference type="InterPro" id="IPR049449">
    <property type="entry name" value="TesB_ACOT8-like_N"/>
</dbReference>
<dbReference type="Pfam" id="PF20789">
    <property type="entry name" value="4HBT_3C"/>
    <property type="match status" value="1"/>
</dbReference>
<feature type="domain" description="Acyl-CoA thioesterase-like N-terminal HotDog" evidence="1">
    <location>
        <begin position="7"/>
        <end position="57"/>
    </location>
</feature>
<evidence type="ECO:0000313" key="4">
    <source>
        <dbReference type="Proteomes" id="UP000548685"/>
    </source>
</evidence>